<evidence type="ECO:0000256" key="10">
    <source>
        <dbReference type="SAM" id="Phobius"/>
    </source>
</evidence>
<evidence type="ECO:0000256" key="9">
    <source>
        <dbReference type="SAM" id="MobiDB-lite"/>
    </source>
</evidence>
<keyword evidence="6" id="KW-0653">Protein transport</keyword>
<evidence type="ECO:0000256" key="2">
    <source>
        <dbReference type="ARBA" id="ARBA00008807"/>
    </source>
</evidence>
<feature type="transmembrane region" description="Helical" evidence="10">
    <location>
        <begin position="330"/>
        <end position="349"/>
    </location>
</feature>
<gene>
    <name evidence="11" type="ORF">Q8F55_008606</name>
</gene>
<comment type="caution">
    <text evidence="11">The sequence shown here is derived from an EMBL/GenBank/DDBJ whole genome shotgun (WGS) entry which is preliminary data.</text>
</comment>
<feature type="transmembrane region" description="Helical" evidence="10">
    <location>
        <begin position="722"/>
        <end position="743"/>
    </location>
</feature>
<evidence type="ECO:0000313" key="11">
    <source>
        <dbReference type="EMBL" id="KAL1404989.1"/>
    </source>
</evidence>
<evidence type="ECO:0008006" key="13">
    <source>
        <dbReference type="Google" id="ProtNLM"/>
    </source>
</evidence>
<proteinExistence type="inferred from homology"/>
<keyword evidence="5" id="KW-0571">Peptide transport</keyword>
<evidence type="ECO:0000313" key="12">
    <source>
        <dbReference type="Proteomes" id="UP001565368"/>
    </source>
</evidence>
<feature type="compositionally biased region" description="Basic and acidic residues" evidence="9">
    <location>
        <begin position="1"/>
        <end position="34"/>
    </location>
</feature>
<dbReference type="EMBL" id="JBBXJM010000007">
    <property type="protein sequence ID" value="KAL1404989.1"/>
    <property type="molecule type" value="Genomic_DNA"/>
</dbReference>
<keyword evidence="12" id="KW-1185">Reference proteome</keyword>
<evidence type="ECO:0000256" key="1">
    <source>
        <dbReference type="ARBA" id="ARBA00004141"/>
    </source>
</evidence>
<dbReference type="PANTHER" id="PTHR22601">
    <property type="entry name" value="ISP4 LIKE PROTEIN"/>
    <property type="match status" value="1"/>
</dbReference>
<feature type="region of interest" description="Disordered" evidence="9">
    <location>
        <begin position="1"/>
        <end position="38"/>
    </location>
</feature>
<accession>A0ABR3PRE5</accession>
<feature type="transmembrane region" description="Helical" evidence="10">
    <location>
        <begin position="796"/>
        <end position="813"/>
    </location>
</feature>
<feature type="transmembrane region" description="Helical" evidence="10">
    <location>
        <begin position="266"/>
        <end position="290"/>
    </location>
</feature>
<evidence type="ECO:0000256" key="3">
    <source>
        <dbReference type="ARBA" id="ARBA00022448"/>
    </source>
</evidence>
<keyword evidence="4 10" id="KW-0812">Transmembrane</keyword>
<feature type="transmembrane region" description="Helical" evidence="10">
    <location>
        <begin position="488"/>
        <end position="506"/>
    </location>
</feature>
<feature type="transmembrane region" description="Helical" evidence="10">
    <location>
        <begin position="825"/>
        <end position="849"/>
    </location>
</feature>
<dbReference type="NCBIfam" id="TIGR00727">
    <property type="entry name" value="ISP4_OPT"/>
    <property type="match status" value="1"/>
</dbReference>
<evidence type="ECO:0000256" key="4">
    <source>
        <dbReference type="ARBA" id="ARBA00022692"/>
    </source>
</evidence>
<dbReference type="RefSeq" id="XP_069204933.1">
    <property type="nucleotide sequence ID" value="XM_069356996.1"/>
</dbReference>
<evidence type="ECO:0000256" key="7">
    <source>
        <dbReference type="ARBA" id="ARBA00022989"/>
    </source>
</evidence>
<dbReference type="NCBIfam" id="TIGR00728">
    <property type="entry name" value="OPT_sfam"/>
    <property type="match status" value="1"/>
</dbReference>
<dbReference type="GeneID" id="95989649"/>
<feature type="transmembrane region" description="Helical" evidence="10">
    <location>
        <begin position="544"/>
        <end position="565"/>
    </location>
</feature>
<keyword evidence="7 10" id="KW-1133">Transmembrane helix</keyword>
<dbReference type="Pfam" id="PF03169">
    <property type="entry name" value="OPT"/>
    <property type="match status" value="1"/>
</dbReference>
<organism evidence="11 12">
    <name type="scientific">Vanrija albida</name>
    <dbReference type="NCBI Taxonomy" id="181172"/>
    <lineage>
        <taxon>Eukaryota</taxon>
        <taxon>Fungi</taxon>
        <taxon>Dikarya</taxon>
        <taxon>Basidiomycota</taxon>
        <taxon>Agaricomycotina</taxon>
        <taxon>Tremellomycetes</taxon>
        <taxon>Trichosporonales</taxon>
        <taxon>Trichosporonaceae</taxon>
        <taxon>Vanrija</taxon>
    </lineage>
</organism>
<dbReference type="Proteomes" id="UP001565368">
    <property type="component" value="Unassembled WGS sequence"/>
</dbReference>
<sequence length="899" mass="101750">MPTHIEDKDQLEASSEHEKSSSDVHTPTDEKGIHAEGAWACPPEWAERMRLEYSGNHEGESLPAGSDVDRVIAAVMTFSPKEALAKLEEAIEIHRRDLSFMDTAMERITLLARGPEAAELSYDEWEYLVCKQAGLIFNWSPYPEVRAVTLPYDDVEEPCETLRAYALGMFWCIGCTIVNTFFGPRQPGISIPLSLVQLVLVPMGQFMAWSLPDWGFRFRGTRYTLNPGPWTAKEQLFATIVMSAATQGNQGGLLAMRMPQFFDQKWVGFGFEICLGLANQCMGLGSAGLLRRLTMYPVQAVWPQSLPLLALNRTLVHSDNKREVINGWKMSRWLMFMVSSLVFLVWYWLPNNLFQALQRFDWMVWIKPSNFNLNIVTGAWGGMGFNPISTFDPNYSGNATMMSPFFAQFQQYIMRVVGGIVIMALYYSNYAWGAYMPINSGGTFTNTQQSYNSSIVLNPDNSLNETAYRAYSPPYYSSAALFKTGAEFAWYTITIVYVFIRYYGVISRAVKGAIKTLGRGKSTYDGFDDPHTRMIRKYKEVPEWWFLIVLLLGFMVSVIACEYFPTDTPWWSILAFVGIGYVLLIPWCITESIAATGIGFDTLWHLLPGLWWPGKLIPQLMIVMLGSAFDIQAGAFMQDLKYVQYAHLPPRSIFRGHISSVVISTFFYIIITDWLVTGYNTGTFCDLDDPQKMVCAWPRQTWSNTIFYGVFGTRRMFKLYPILPYCFLIGAVIGLVWALGEIVSPKIRARALKNCSAKTYARLDRWLFNPVANGIGYINPAIALSGMMQWSNQNNLSMATTGIYLAWFFQYYLKRKYTAWWSKYAYLIFAGLSVGITISGLISTLAFSFGAGRGKSVKWWGNSASSNTINWLSYQDKPGGSLMHVANGTYFGVEPQHFP</sequence>
<name>A0ABR3PRE5_9TREE</name>
<protein>
    <recommendedName>
        <fullName evidence="13">OPT family small oligopeptide transporter</fullName>
    </recommendedName>
</protein>
<keyword evidence="3" id="KW-0813">Transport</keyword>
<comment type="similarity">
    <text evidence="2">Belongs to the oligopeptide OPT transporter family.</text>
</comment>
<reference evidence="11 12" key="1">
    <citation type="submission" date="2023-08" db="EMBL/GenBank/DDBJ databases">
        <title>Annotated Genome Sequence of Vanrija albida AlHP1.</title>
        <authorList>
            <person name="Herzog R."/>
        </authorList>
    </citation>
    <scope>NUCLEOTIDE SEQUENCE [LARGE SCALE GENOMIC DNA]</scope>
    <source>
        <strain evidence="11 12">AlHP1</strain>
    </source>
</reference>
<feature type="transmembrane region" description="Helical" evidence="10">
    <location>
        <begin position="369"/>
        <end position="391"/>
    </location>
</feature>
<dbReference type="InterPro" id="IPR004813">
    <property type="entry name" value="OPT"/>
</dbReference>
<comment type="subcellular location">
    <subcellularLocation>
        <location evidence="1">Membrane</location>
        <topology evidence="1">Multi-pass membrane protein</topology>
    </subcellularLocation>
</comment>
<evidence type="ECO:0000256" key="8">
    <source>
        <dbReference type="ARBA" id="ARBA00023136"/>
    </source>
</evidence>
<keyword evidence="8 10" id="KW-0472">Membrane</keyword>
<evidence type="ECO:0000256" key="5">
    <source>
        <dbReference type="ARBA" id="ARBA00022856"/>
    </source>
</evidence>
<feature type="transmembrane region" description="Helical" evidence="10">
    <location>
        <begin position="571"/>
        <end position="589"/>
    </location>
</feature>
<feature type="transmembrane region" description="Helical" evidence="10">
    <location>
        <begin position="652"/>
        <end position="671"/>
    </location>
</feature>
<dbReference type="InterPro" id="IPR004648">
    <property type="entry name" value="Oligpept_transpt"/>
</dbReference>
<feature type="transmembrane region" description="Helical" evidence="10">
    <location>
        <begin position="412"/>
        <end position="432"/>
    </location>
</feature>
<evidence type="ECO:0000256" key="6">
    <source>
        <dbReference type="ARBA" id="ARBA00022927"/>
    </source>
</evidence>